<dbReference type="InterPro" id="IPR016040">
    <property type="entry name" value="NAD(P)-bd_dom"/>
</dbReference>
<evidence type="ECO:0000256" key="5">
    <source>
        <dbReference type="ARBA" id="ARBA00013189"/>
    </source>
</evidence>
<dbReference type="Gene3D" id="3.40.50.720">
    <property type="entry name" value="NAD(P)-binding Rossmann-like Domain"/>
    <property type="match status" value="1"/>
</dbReference>
<keyword evidence="9" id="KW-0119">Carbohydrate metabolism</keyword>
<accession>A0A2S2DVV4</accession>
<organism evidence="11 12">
    <name type="scientific">Aquirufa nivalisilvae</name>
    <dbReference type="NCBI Taxonomy" id="2516557"/>
    <lineage>
        <taxon>Bacteria</taxon>
        <taxon>Pseudomonadati</taxon>
        <taxon>Bacteroidota</taxon>
        <taxon>Cytophagia</taxon>
        <taxon>Cytophagales</taxon>
        <taxon>Flectobacillaceae</taxon>
        <taxon>Aquirufa</taxon>
    </lineage>
</organism>
<dbReference type="UniPathway" id="UPA00214"/>
<keyword evidence="8 9" id="KW-0413">Isomerase</keyword>
<dbReference type="GO" id="GO:0005829">
    <property type="term" value="C:cytosol"/>
    <property type="evidence" value="ECO:0007669"/>
    <property type="project" value="TreeGrafter"/>
</dbReference>
<gene>
    <name evidence="11" type="ORF">HME7025_01630</name>
</gene>
<evidence type="ECO:0000259" key="10">
    <source>
        <dbReference type="Pfam" id="PF16363"/>
    </source>
</evidence>
<evidence type="ECO:0000256" key="8">
    <source>
        <dbReference type="ARBA" id="ARBA00023235"/>
    </source>
</evidence>
<evidence type="ECO:0000313" key="12">
    <source>
        <dbReference type="Proteomes" id="UP000245468"/>
    </source>
</evidence>
<protein>
    <recommendedName>
        <fullName evidence="6 9">UDP-glucose 4-epimerase</fullName>
        <ecNumber evidence="5 9">5.1.3.2</ecNumber>
    </recommendedName>
</protein>
<dbReference type="CDD" id="cd05247">
    <property type="entry name" value="UDP_G4E_1_SDR_e"/>
    <property type="match status" value="1"/>
</dbReference>
<dbReference type="InterPro" id="IPR036291">
    <property type="entry name" value="NAD(P)-bd_dom_sf"/>
</dbReference>
<dbReference type="GO" id="GO:0006012">
    <property type="term" value="P:galactose metabolic process"/>
    <property type="evidence" value="ECO:0007669"/>
    <property type="project" value="UniProtKB-UniPathway"/>
</dbReference>
<dbReference type="KEGG" id="psez:HME7025_01630"/>
<comment type="subunit">
    <text evidence="9">Homodimer.</text>
</comment>
<dbReference type="SUPFAM" id="SSF51735">
    <property type="entry name" value="NAD(P)-binding Rossmann-fold domains"/>
    <property type="match status" value="1"/>
</dbReference>
<proteinExistence type="inferred from homology"/>
<evidence type="ECO:0000313" key="11">
    <source>
        <dbReference type="EMBL" id="AWL09483.1"/>
    </source>
</evidence>
<comment type="cofactor">
    <cofactor evidence="2 9">
        <name>NAD(+)</name>
        <dbReference type="ChEBI" id="CHEBI:57540"/>
    </cofactor>
</comment>
<dbReference type="Gene3D" id="3.90.25.10">
    <property type="entry name" value="UDP-galactose 4-epimerase, domain 1"/>
    <property type="match status" value="1"/>
</dbReference>
<dbReference type="GO" id="GO:0003978">
    <property type="term" value="F:UDP-glucose 4-epimerase activity"/>
    <property type="evidence" value="ECO:0007669"/>
    <property type="project" value="UniProtKB-UniRule"/>
</dbReference>
<evidence type="ECO:0000256" key="7">
    <source>
        <dbReference type="ARBA" id="ARBA00023027"/>
    </source>
</evidence>
<keyword evidence="12" id="KW-1185">Reference proteome</keyword>
<dbReference type="PANTHER" id="PTHR43725:SF47">
    <property type="entry name" value="UDP-GLUCOSE 4-EPIMERASE"/>
    <property type="match status" value="1"/>
</dbReference>
<dbReference type="AlphaFoldDB" id="A0A2S2DVV4"/>
<evidence type="ECO:0000256" key="2">
    <source>
        <dbReference type="ARBA" id="ARBA00001911"/>
    </source>
</evidence>
<evidence type="ECO:0000256" key="4">
    <source>
        <dbReference type="ARBA" id="ARBA00007637"/>
    </source>
</evidence>
<dbReference type="Pfam" id="PF16363">
    <property type="entry name" value="GDP_Man_Dehyd"/>
    <property type="match status" value="1"/>
</dbReference>
<keyword evidence="7 9" id="KW-0520">NAD</keyword>
<comment type="pathway">
    <text evidence="3 9">Carbohydrate metabolism; galactose metabolism.</text>
</comment>
<dbReference type="Proteomes" id="UP000245468">
    <property type="component" value="Chromosome"/>
</dbReference>
<comment type="similarity">
    <text evidence="4 9">Belongs to the NAD(P)-dependent epimerase/dehydratase family.</text>
</comment>
<evidence type="ECO:0000256" key="6">
    <source>
        <dbReference type="ARBA" id="ARBA00018569"/>
    </source>
</evidence>
<dbReference type="PANTHER" id="PTHR43725">
    <property type="entry name" value="UDP-GLUCOSE 4-EPIMERASE"/>
    <property type="match status" value="1"/>
</dbReference>
<reference evidence="12" key="1">
    <citation type="submission" date="2018-05" db="EMBL/GenBank/DDBJ databases">
        <title>Pseudarcicella sp. HME7025 Genome sequencing and assembly.</title>
        <authorList>
            <person name="Kim H."/>
            <person name="Kang H."/>
            <person name="Joh K."/>
        </authorList>
    </citation>
    <scope>NUCLEOTIDE SEQUENCE [LARGE SCALE GENOMIC DNA]</scope>
    <source>
        <strain evidence="12">HME7025</strain>
    </source>
</reference>
<feature type="domain" description="NAD(P)-binding" evidence="10">
    <location>
        <begin position="4"/>
        <end position="325"/>
    </location>
</feature>
<dbReference type="OrthoDB" id="9811743at2"/>
<dbReference type="RefSeq" id="WP_109323165.1">
    <property type="nucleotide sequence ID" value="NZ_CP029346.1"/>
</dbReference>
<sequence length="339" mass="37269">MNILITGGAGFIGSHTYVVLKENGFTPIIVDNFANSSIDVIERLKTITKDEVIYVEGDVNDASVYDQLFQQYSIDGVIHFAAAKAVGESVENPLKYYRNNVAATVLLLEKMNEFGIKNLVFSSSCTVYGQPESLPVTESAPVQPAVSPYGNSKQICEEIIRDSVHAKNARLKAISLRYFNPIGAHESALIGELPLGPPANLVPFLMQSVAGLRGPLQVFGDDYPTPDGTAIRDYIHVCDLAEAHVKALAYLLNQPQATYYDYFNIGTGTGSSVLDVINAFEKTTGKKVPYEIKPRRSGDITAVYAATDKSKEILHWSTKKSLEEALVDSWRWQEQLLKS</sequence>
<comment type="catalytic activity">
    <reaction evidence="1 9">
        <text>UDP-alpha-D-glucose = UDP-alpha-D-galactose</text>
        <dbReference type="Rhea" id="RHEA:22168"/>
        <dbReference type="ChEBI" id="CHEBI:58885"/>
        <dbReference type="ChEBI" id="CHEBI:66914"/>
        <dbReference type="EC" id="5.1.3.2"/>
    </reaction>
</comment>
<name>A0A2S2DVV4_9BACT</name>
<dbReference type="NCBIfam" id="TIGR01179">
    <property type="entry name" value="galE"/>
    <property type="match status" value="1"/>
</dbReference>
<dbReference type="EMBL" id="CP029346">
    <property type="protein sequence ID" value="AWL09483.1"/>
    <property type="molecule type" value="Genomic_DNA"/>
</dbReference>
<evidence type="ECO:0000256" key="1">
    <source>
        <dbReference type="ARBA" id="ARBA00000083"/>
    </source>
</evidence>
<dbReference type="InterPro" id="IPR005886">
    <property type="entry name" value="UDP_G4E"/>
</dbReference>
<evidence type="ECO:0000256" key="9">
    <source>
        <dbReference type="RuleBase" id="RU366046"/>
    </source>
</evidence>
<evidence type="ECO:0000256" key="3">
    <source>
        <dbReference type="ARBA" id="ARBA00004947"/>
    </source>
</evidence>
<dbReference type="EC" id="5.1.3.2" evidence="5 9"/>